<feature type="region of interest" description="Disordered" evidence="1">
    <location>
        <begin position="62"/>
        <end position="125"/>
    </location>
</feature>
<dbReference type="EMBL" id="CP036402">
    <property type="protein sequence ID" value="QBI18897.1"/>
    <property type="molecule type" value="Genomic_DNA"/>
</dbReference>
<dbReference type="KEGG" id="erz:ER308_04610"/>
<gene>
    <name evidence="2" type="ORF">ER308_04610</name>
</gene>
<name>A0A411YCM5_9ACTN</name>
<dbReference type="AlphaFoldDB" id="A0A411YCM5"/>
<evidence type="ECO:0000256" key="1">
    <source>
        <dbReference type="SAM" id="MobiDB-lite"/>
    </source>
</evidence>
<dbReference type="OrthoDB" id="5245127at2"/>
<keyword evidence="3" id="KW-1185">Reference proteome</keyword>
<accession>A0A411YCM5</accession>
<organism evidence="2 3">
    <name type="scientific">Egibacter rhizosphaerae</name>
    <dbReference type="NCBI Taxonomy" id="1670831"/>
    <lineage>
        <taxon>Bacteria</taxon>
        <taxon>Bacillati</taxon>
        <taxon>Actinomycetota</taxon>
        <taxon>Nitriliruptoria</taxon>
        <taxon>Egibacterales</taxon>
        <taxon>Egibacteraceae</taxon>
        <taxon>Egibacter</taxon>
    </lineage>
</organism>
<evidence type="ECO:0000313" key="3">
    <source>
        <dbReference type="Proteomes" id="UP000291469"/>
    </source>
</evidence>
<dbReference type="RefSeq" id="WP_131153894.1">
    <property type="nucleotide sequence ID" value="NZ_CP036402.1"/>
</dbReference>
<sequence>MEHLVTFQSAEGREGHHTAKSLDDALKFVERLHNNEEASNVRLFRMHEVPIEFKTYVKVEVGGGESTSHSEASEEPAGSTPEETGAAEVPAAQVAKPLVAAANPGTEASGETGTDASGRRLFSRT</sequence>
<dbReference type="Proteomes" id="UP000291469">
    <property type="component" value="Chromosome"/>
</dbReference>
<feature type="compositionally biased region" description="Low complexity" evidence="1">
    <location>
        <begin position="89"/>
        <end position="102"/>
    </location>
</feature>
<protein>
    <submittedName>
        <fullName evidence="2">Uncharacterized protein</fullName>
    </submittedName>
</protein>
<reference evidence="2 3" key="1">
    <citation type="submission" date="2019-01" db="EMBL/GenBank/DDBJ databases">
        <title>Egibacter rhizosphaerae EGI 80759T.</title>
        <authorList>
            <person name="Chen D.-D."/>
            <person name="Tian Y."/>
            <person name="Jiao J.-Y."/>
            <person name="Zhang X.-T."/>
            <person name="Zhang Y.-G."/>
            <person name="Zhang Y."/>
            <person name="Xiao M."/>
            <person name="Shu W.-S."/>
            <person name="Li W.-J."/>
        </authorList>
    </citation>
    <scope>NUCLEOTIDE SEQUENCE [LARGE SCALE GENOMIC DNA]</scope>
    <source>
        <strain evidence="2 3">EGI 80759</strain>
    </source>
</reference>
<proteinExistence type="predicted"/>
<evidence type="ECO:0000313" key="2">
    <source>
        <dbReference type="EMBL" id="QBI18897.1"/>
    </source>
</evidence>